<dbReference type="GO" id="GO:0047348">
    <property type="term" value="F:glycerol-3-phosphate cytidylyltransferase activity"/>
    <property type="evidence" value="ECO:0007669"/>
    <property type="project" value="UniProtKB-EC"/>
</dbReference>
<keyword evidence="1 4" id="KW-0808">Transferase</keyword>
<dbReference type="InterPro" id="IPR050385">
    <property type="entry name" value="Archaeal_FAD_synthase"/>
</dbReference>
<dbReference type="Gene3D" id="3.40.50.620">
    <property type="entry name" value="HUPs"/>
    <property type="match status" value="1"/>
</dbReference>
<dbReference type="PANTHER" id="PTHR43793">
    <property type="entry name" value="FAD SYNTHASE"/>
    <property type="match status" value="1"/>
</dbReference>
<gene>
    <name evidence="4" type="primary">tagD_1</name>
    <name evidence="4" type="ORF">Thiowin_00450</name>
</gene>
<dbReference type="RefSeq" id="WP_328986116.1">
    <property type="nucleotide sequence ID" value="NZ_CP121472.1"/>
</dbReference>
<evidence type="ECO:0000256" key="2">
    <source>
        <dbReference type="ARBA" id="ARBA00022695"/>
    </source>
</evidence>
<dbReference type="SUPFAM" id="SSF52374">
    <property type="entry name" value="Nucleotidylyl transferase"/>
    <property type="match status" value="1"/>
</dbReference>
<keyword evidence="5" id="KW-1185">Reference proteome</keyword>
<dbReference type="PANTHER" id="PTHR43793:SF1">
    <property type="entry name" value="FAD SYNTHASE"/>
    <property type="match status" value="1"/>
</dbReference>
<evidence type="ECO:0000256" key="1">
    <source>
        <dbReference type="ARBA" id="ARBA00022679"/>
    </source>
</evidence>
<evidence type="ECO:0000259" key="3">
    <source>
        <dbReference type="Pfam" id="PF01467"/>
    </source>
</evidence>
<dbReference type="EMBL" id="CP121472">
    <property type="protein sequence ID" value="WPL15549.1"/>
    <property type="molecule type" value="Genomic_DNA"/>
</dbReference>
<reference evidence="4 5" key="1">
    <citation type="journal article" date="2023" name="Microorganisms">
        <title>Thiorhodovibrio frisius and Trv. litoralis spp. nov., Two Novel Members from a Clade of Fastidious Purple Sulfur Bacteria That Exhibit Unique Red-Shifted Light-Harvesting Capabilities.</title>
        <authorList>
            <person name="Methner A."/>
            <person name="Kuzyk S.B."/>
            <person name="Petersen J."/>
            <person name="Bauer S."/>
            <person name="Brinkmann H."/>
            <person name="Sichau K."/>
            <person name="Wanner G."/>
            <person name="Wolf J."/>
            <person name="Neumann-Schaal M."/>
            <person name="Henke P."/>
            <person name="Tank M."/>
            <person name="Sproer C."/>
            <person name="Bunk B."/>
            <person name="Overmann J."/>
        </authorList>
    </citation>
    <scope>NUCLEOTIDE SEQUENCE [LARGE SCALE GENOMIC DNA]</scope>
    <source>
        <strain evidence="4 5">DSM 6702</strain>
    </source>
</reference>
<dbReference type="InterPro" id="IPR014729">
    <property type="entry name" value="Rossmann-like_a/b/a_fold"/>
</dbReference>
<organism evidence="4 5">
    <name type="scientific">Thiorhodovibrio winogradskyi</name>
    <dbReference type="NCBI Taxonomy" id="77007"/>
    <lineage>
        <taxon>Bacteria</taxon>
        <taxon>Pseudomonadati</taxon>
        <taxon>Pseudomonadota</taxon>
        <taxon>Gammaproteobacteria</taxon>
        <taxon>Chromatiales</taxon>
        <taxon>Chromatiaceae</taxon>
        <taxon>Thiorhodovibrio</taxon>
    </lineage>
</organism>
<proteinExistence type="predicted"/>
<dbReference type="NCBIfam" id="TIGR00125">
    <property type="entry name" value="cyt_tran_rel"/>
    <property type="match status" value="1"/>
</dbReference>
<accession>A0ABZ0S4V2</accession>
<dbReference type="InterPro" id="IPR004821">
    <property type="entry name" value="Cyt_trans-like"/>
</dbReference>
<dbReference type="Pfam" id="PF01467">
    <property type="entry name" value="CTP_transf_like"/>
    <property type="match status" value="1"/>
</dbReference>
<feature type="domain" description="Cytidyltransferase-like" evidence="3">
    <location>
        <begin position="7"/>
        <end position="137"/>
    </location>
</feature>
<name>A0ABZ0S4V2_9GAMM</name>
<keyword evidence="2 4" id="KW-0548">Nucleotidyltransferase</keyword>
<protein>
    <submittedName>
        <fullName evidence="4">Glycerol-3-phosphate cytidylyltransferase</fullName>
        <ecNumber evidence="4">2.7.7.39</ecNumber>
    </submittedName>
</protein>
<evidence type="ECO:0000313" key="4">
    <source>
        <dbReference type="EMBL" id="WPL15549.1"/>
    </source>
</evidence>
<dbReference type="EC" id="2.7.7.39" evidence="4"/>
<sequence>MRVGGAIGVFDLLHVGHLRFLQAARAQCDYLKVGLGADRLMQRSKGIRPVIEQDQRRELVAALRCVDEACLFDIGLDNTETALSWLLDWPVDCLFVGRDWADSPRWQRLEPRLAEQGIDCIWLPYTPGISSSAIRQRLRAERDD</sequence>
<dbReference type="Proteomes" id="UP001432180">
    <property type="component" value="Chromosome"/>
</dbReference>
<evidence type="ECO:0000313" key="5">
    <source>
        <dbReference type="Proteomes" id="UP001432180"/>
    </source>
</evidence>